<dbReference type="AlphaFoldDB" id="G7VEC4"/>
<proteinExistence type="predicted"/>
<accession>G7VEC4</accession>
<dbReference type="KEGG" id="pyr:P186_2710"/>
<dbReference type="RefSeq" id="WP_014289919.1">
    <property type="nucleotide sequence ID" value="NC_016645.1"/>
</dbReference>
<sequence length="324" mass="36153">MLPPSIKTAGLRNLLFHFPRLAYYVLVAYEGGDPVAEAERRGDPPEVGRYVDNAVRSLEREVLAEVLERLAGDEKFAEAAYRELAAEVLKSSPEAWEAAAYFAKFLYPEMQSFSSLAACQEAEELAELAGLLGVDIENYRKMGLLFETWDSVLEKKMLCTPRWLEKALGVVANAVELRQSEETSKLLRDFVGKLFHNPRGYAAFRADVFRDVPVIPQEALLGQPAELPGVFNGRRVNPLLREAAREAIIEAEKGRAPGGALDREFGVYIDGSVVYAPVPEAVGHKMLAKYRGAKIVAVARWPLEAERYAQYLKPYGVEIVHIKR</sequence>
<gene>
    <name evidence="1" type="ORF">P186_2710</name>
</gene>
<dbReference type="HOGENOM" id="CLU_856902_0_0_2"/>
<dbReference type="eggNOG" id="arCOG09849">
    <property type="taxonomic scope" value="Archaea"/>
</dbReference>
<reference evidence="1 2" key="1">
    <citation type="journal article" date="2012" name="J. Bacteriol.">
        <title>Complete genome sequence of strain 1860, a crenarchaeon of the genus pyrobaculum able to grow with various electron acceptors.</title>
        <authorList>
            <person name="Mardanov A.V."/>
            <person name="Gumerov V.M."/>
            <person name="Slobodkina G.B."/>
            <person name="Beletsky A.V."/>
            <person name="Bonch-Osmolovskaya E.A."/>
            <person name="Ravin N.V."/>
            <person name="Skryabin K.G."/>
        </authorList>
    </citation>
    <scope>NUCLEOTIDE SEQUENCE [LARGE SCALE GENOMIC DNA]</scope>
    <source>
        <strain evidence="1 2">1860</strain>
    </source>
</reference>
<dbReference type="Proteomes" id="UP000005867">
    <property type="component" value="Chromosome"/>
</dbReference>
<dbReference type="EMBL" id="CP003098">
    <property type="protein sequence ID" value="AET34094.1"/>
    <property type="molecule type" value="Genomic_DNA"/>
</dbReference>
<dbReference type="GeneID" id="11594312"/>
<dbReference type="OrthoDB" id="26471at2157"/>
<evidence type="ECO:0000313" key="2">
    <source>
        <dbReference type="Proteomes" id="UP000005867"/>
    </source>
</evidence>
<dbReference type="BioCyc" id="PSP1104324:GJSN-2655-MONOMER"/>
<protein>
    <submittedName>
        <fullName evidence="1">Uncharacterized protein</fullName>
    </submittedName>
</protein>
<keyword evidence="2" id="KW-1185">Reference proteome</keyword>
<name>G7VEC4_9CREN</name>
<evidence type="ECO:0000313" key="1">
    <source>
        <dbReference type="EMBL" id="AET34094.1"/>
    </source>
</evidence>
<dbReference type="STRING" id="1104324.P186_2710"/>
<organism evidence="1 2">
    <name type="scientific">Pyrobaculum ferrireducens</name>
    <dbReference type="NCBI Taxonomy" id="1104324"/>
    <lineage>
        <taxon>Archaea</taxon>
        <taxon>Thermoproteota</taxon>
        <taxon>Thermoprotei</taxon>
        <taxon>Thermoproteales</taxon>
        <taxon>Thermoproteaceae</taxon>
        <taxon>Pyrobaculum</taxon>
    </lineage>
</organism>